<evidence type="ECO:0000313" key="4">
    <source>
        <dbReference type="Proteomes" id="UP000504607"/>
    </source>
</evidence>
<dbReference type="Pfam" id="PF18890">
    <property type="entry name" value="FANCL_d2"/>
    <property type="match status" value="1"/>
</dbReference>
<dbReference type="Pfam" id="PF11793">
    <property type="entry name" value="FANCL_C"/>
    <property type="match status" value="1"/>
</dbReference>
<dbReference type="InterPro" id="IPR043003">
    <property type="entry name" value="FANCL_d3_sf"/>
</dbReference>
<dbReference type="InterPro" id="IPR016135">
    <property type="entry name" value="UBQ-conjugating_enzyme/RWD"/>
</dbReference>
<sequence>MEQGSRQELPPPAPFYRSIFSEIEEVGWEHLVRSEEDLSSLSFRILDKNGRAHILEIALPRNYPESAPSIAADVPYICDIEWSKSSKLKNIVQQFREHLQKLQEFWSIMEDIDRNLWILDPKQPSLATSYRQICLGNDCSLLLNVYARNAWSLPECRFFGPDSTVNLLRNNWRKNSRKWTKDKHFHENLAILLETTLPRPHTVSNKNDEQVDCGICYAQYLPVGKFDCLIEYPLSSLPNYVLINFNVLQDDEFGDNSGSAPDYTCENLSCSRAFHTVCLRDWLRSITTTRQSFDVLFGNCPYCSEPVAVKVSVLKGYLFMNRQNRISLVTLRTQKPFILFFFPITAFKSMNEFKQSRGGLQTSQQHTIRTTIRF</sequence>
<keyword evidence="4" id="KW-1185">Reference proteome</keyword>
<proteinExistence type="predicted"/>
<dbReference type="InterPro" id="IPR026850">
    <property type="entry name" value="FANCL_C"/>
</dbReference>
<dbReference type="InterPro" id="IPR026848">
    <property type="entry name" value="Fancl"/>
</dbReference>
<name>A0A8N4IHC0_ELAGV</name>
<dbReference type="GO" id="GO:0061630">
    <property type="term" value="F:ubiquitin protein ligase activity"/>
    <property type="evidence" value="ECO:0007669"/>
    <property type="project" value="TreeGrafter"/>
</dbReference>
<feature type="domain" description="FANCL UBC-like" evidence="3">
    <location>
        <begin position="104"/>
        <end position="200"/>
    </location>
</feature>
<feature type="domain" description="FANCL C-terminal" evidence="1">
    <location>
        <begin position="209"/>
        <end position="312"/>
    </location>
</feature>
<dbReference type="GO" id="GO:0043240">
    <property type="term" value="C:Fanconi anaemia nuclear complex"/>
    <property type="evidence" value="ECO:0007669"/>
    <property type="project" value="InterPro"/>
</dbReference>
<dbReference type="OrthoDB" id="10263265at2759"/>
<protein>
    <submittedName>
        <fullName evidence="5">E3 ubiquitin-protein ligase FANCL isoform X1</fullName>
    </submittedName>
</protein>
<dbReference type="Gene3D" id="3.10.110.10">
    <property type="entry name" value="Ubiquitin Conjugating Enzyme"/>
    <property type="match status" value="1"/>
</dbReference>
<dbReference type="PANTHER" id="PTHR13206:SF0">
    <property type="entry name" value="E3 UBIQUITIN-PROTEIN LIGASE FANCL"/>
    <property type="match status" value="1"/>
</dbReference>
<evidence type="ECO:0000313" key="5">
    <source>
        <dbReference type="RefSeq" id="XP_029124229.1"/>
    </source>
</evidence>
<evidence type="ECO:0000259" key="3">
    <source>
        <dbReference type="Pfam" id="PF18891"/>
    </source>
</evidence>
<dbReference type="Gene3D" id="3.10.110.20">
    <property type="entry name" value="RWD domain-like"/>
    <property type="match status" value="1"/>
</dbReference>
<evidence type="ECO:0000259" key="2">
    <source>
        <dbReference type="Pfam" id="PF18890"/>
    </source>
</evidence>
<dbReference type="PANTHER" id="PTHR13206">
    <property type="entry name" value="UBIQUITIN LIGASE PROTEIN PHF9 FANCONI ANEMIA GROUP L PROTEIN"/>
    <property type="match status" value="1"/>
</dbReference>
<reference evidence="5" key="1">
    <citation type="submission" date="2025-08" db="UniProtKB">
        <authorList>
            <consortium name="RefSeq"/>
        </authorList>
    </citation>
    <scope>IDENTIFICATION</scope>
</reference>
<evidence type="ECO:0000259" key="1">
    <source>
        <dbReference type="Pfam" id="PF11793"/>
    </source>
</evidence>
<dbReference type="CDD" id="cd23832">
    <property type="entry name" value="DRWD-C_FANCL"/>
    <property type="match status" value="1"/>
</dbReference>
<dbReference type="Gene3D" id="3.30.40.10">
    <property type="entry name" value="Zinc/RING finger domain, C3HC4 (zinc finger)"/>
    <property type="match status" value="1"/>
</dbReference>
<feature type="domain" description="FANCL UBC-like" evidence="2">
    <location>
        <begin position="14"/>
        <end position="102"/>
    </location>
</feature>
<dbReference type="RefSeq" id="XP_029124229.1">
    <property type="nucleotide sequence ID" value="XM_029268396.1"/>
</dbReference>
<dbReference type="GO" id="GO:0006513">
    <property type="term" value="P:protein monoubiquitination"/>
    <property type="evidence" value="ECO:0007669"/>
    <property type="project" value="TreeGrafter"/>
</dbReference>
<dbReference type="Pfam" id="PF18891">
    <property type="entry name" value="FANCL_d3"/>
    <property type="match status" value="1"/>
</dbReference>
<dbReference type="CDD" id="cd23831">
    <property type="entry name" value="DRWD-N_FANCL"/>
    <property type="match status" value="1"/>
</dbReference>
<dbReference type="GO" id="GO:0036297">
    <property type="term" value="P:interstrand cross-link repair"/>
    <property type="evidence" value="ECO:0007669"/>
    <property type="project" value="InterPro"/>
</dbReference>
<organism evidence="4 5">
    <name type="scientific">Elaeis guineensis var. tenera</name>
    <name type="common">Oil palm</name>
    <dbReference type="NCBI Taxonomy" id="51953"/>
    <lineage>
        <taxon>Eukaryota</taxon>
        <taxon>Viridiplantae</taxon>
        <taxon>Streptophyta</taxon>
        <taxon>Embryophyta</taxon>
        <taxon>Tracheophyta</taxon>
        <taxon>Spermatophyta</taxon>
        <taxon>Magnoliopsida</taxon>
        <taxon>Liliopsida</taxon>
        <taxon>Arecaceae</taxon>
        <taxon>Arecoideae</taxon>
        <taxon>Cocoseae</taxon>
        <taxon>Elaeidinae</taxon>
        <taxon>Elaeis</taxon>
    </lineage>
</organism>
<dbReference type="SUPFAM" id="SSF57850">
    <property type="entry name" value="RING/U-box"/>
    <property type="match status" value="1"/>
</dbReference>
<dbReference type="AlphaFoldDB" id="A0A8N4IHC0"/>
<accession>A0A8N4IHC0</accession>
<gene>
    <name evidence="5" type="primary">LOC105058180</name>
</gene>
<dbReference type="CDD" id="cd16490">
    <property type="entry name" value="RING-CH-C4HC3_FANCL"/>
    <property type="match status" value="1"/>
</dbReference>
<dbReference type="Proteomes" id="UP000504607">
    <property type="component" value="Chromosome 15"/>
</dbReference>
<dbReference type="InterPro" id="IPR044037">
    <property type="entry name" value="FANCL_d3"/>
</dbReference>
<dbReference type="SMART" id="SM01197">
    <property type="entry name" value="FANCL_C"/>
    <property type="match status" value="1"/>
</dbReference>
<dbReference type="InterPro" id="IPR013083">
    <property type="entry name" value="Znf_RING/FYVE/PHD"/>
</dbReference>
<dbReference type="InterPro" id="IPR043898">
    <property type="entry name" value="FANCL_d2"/>
</dbReference>